<dbReference type="SUPFAM" id="SSF55073">
    <property type="entry name" value="Nucleotide cyclase"/>
    <property type="match status" value="1"/>
</dbReference>
<dbReference type="AlphaFoldDB" id="A0A832I3P4"/>
<dbReference type="InterPro" id="IPR029787">
    <property type="entry name" value="Nucleotide_cyclase"/>
</dbReference>
<reference evidence="2" key="1">
    <citation type="journal article" date="2020" name="mSystems">
        <title>Genome- and Community-Level Interaction Insights into Carbon Utilization and Element Cycling Functions of Hydrothermarchaeota in Hydrothermal Sediment.</title>
        <authorList>
            <person name="Zhou Z."/>
            <person name="Liu Y."/>
            <person name="Xu W."/>
            <person name="Pan J."/>
            <person name="Luo Z.H."/>
            <person name="Li M."/>
        </authorList>
    </citation>
    <scope>NUCLEOTIDE SEQUENCE [LARGE SCALE GENOMIC DNA]</scope>
    <source>
        <strain evidence="2">SpSt-381</strain>
    </source>
</reference>
<dbReference type="Gene3D" id="3.30.70.1230">
    <property type="entry name" value="Nucleotide cyclase"/>
    <property type="match status" value="1"/>
</dbReference>
<sequence length="237" mass="24962">MPTARVGIVGGGPAGSFFATFLLALAETLGRRLTVEIHEARDFSSPAPRGCNTCGGIVSESLVQMLASEGIVLPPTMVQRGIEACVLHMDVGTMRIETPRMDWALATGPVHIGSLGGAHPVGLSMVGEAVVRAYRLEKLADEATGGIVADAATRERAGAGFAFRHLGPRRLEGFDRDEEVFALVRPRDDAASPGAARTTLRTGRRLAAAPALGYPMQGIPPRRDILATRDAPFAGLK</sequence>
<keyword evidence="1" id="KW-0812">Transmembrane</keyword>
<evidence type="ECO:0000313" key="2">
    <source>
        <dbReference type="EMBL" id="HGZ44372.1"/>
    </source>
</evidence>
<gene>
    <name evidence="2" type="ORF">ENR23_13325</name>
</gene>
<accession>A0A832I3P4</accession>
<proteinExistence type="predicted"/>
<protein>
    <submittedName>
        <fullName evidence="2">Uncharacterized protein</fullName>
    </submittedName>
</protein>
<feature type="transmembrane region" description="Helical" evidence="1">
    <location>
        <begin position="6"/>
        <end position="26"/>
    </location>
</feature>
<dbReference type="EMBL" id="DSQF01000026">
    <property type="protein sequence ID" value="HGZ44372.1"/>
    <property type="molecule type" value="Genomic_DNA"/>
</dbReference>
<organism evidence="2">
    <name type="scientific">Eiseniibacteriota bacterium</name>
    <dbReference type="NCBI Taxonomy" id="2212470"/>
    <lineage>
        <taxon>Bacteria</taxon>
        <taxon>Candidatus Eiseniibacteriota</taxon>
    </lineage>
</organism>
<keyword evidence="1" id="KW-1133">Transmembrane helix</keyword>
<comment type="caution">
    <text evidence="2">The sequence shown here is derived from an EMBL/GenBank/DDBJ whole genome shotgun (WGS) entry which is preliminary data.</text>
</comment>
<keyword evidence="1" id="KW-0472">Membrane</keyword>
<name>A0A832I3P4_UNCEI</name>
<evidence type="ECO:0000256" key="1">
    <source>
        <dbReference type="SAM" id="Phobius"/>
    </source>
</evidence>